<reference evidence="3" key="1">
    <citation type="journal article" date="2019" name="Int. J. Syst. Evol. Microbiol.">
        <title>The Global Catalogue of Microorganisms (GCM) 10K type strain sequencing project: providing services to taxonomists for standard genome sequencing and annotation.</title>
        <authorList>
            <consortium name="The Broad Institute Genomics Platform"/>
            <consortium name="The Broad Institute Genome Sequencing Center for Infectious Disease"/>
            <person name="Wu L."/>
            <person name="Ma J."/>
        </authorList>
    </citation>
    <scope>NUCLEOTIDE SEQUENCE [LARGE SCALE GENOMIC DNA]</scope>
    <source>
        <strain evidence="3">IBRC-M 10906</strain>
    </source>
</reference>
<dbReference type="Proteomes" id="UP001597478">
    <property type="component" value="Unassembled WGS sequence"/>
</dbReference>
<accession>A0ABW5WA74</accession>
<gene>
    <name evidence="2" type="ORF">ACFS2C_15010</name>
</gene>
<feature type="transmembrane region" description="Helical" evidence="1">
    <location>
        <begin position="6"/>
        <end position="29"/>
    </location>
</feature>
<keyword evidence="1" id="KW-1133">Transmembrane helix</keyword>
<evidence type="ECO:0000256" key="1">
    <source>
        <dbReference type="SAM" id="Phobius"/>
    </source>
</evidence>
<comment type="caution">
    <text evidence="2">The sequence shown here is derived from an EMBL/GenBank/DDBJ whole genome shotgun (WGS) entry which is preliminary data.</text>
</comment>
<dbReference type="EMBL" id="JBHUOF010000020">
    <property type="protein sequence ID" value="MFD2800702.1"/>
    <property type="molecule type" value="Genomic_DNA"/>
</dbReference>
<proteinExistence type="predicted"/>
<dbReference type="RefSeq" id="WP_377393628.1">
    <property type="nucleotide sequence ID" value="NZ_JBHSAN010000036.1"/>
</dbReference>
<sequence length="43" mass="4926">MTSMSQWSWVLLGYGVAFVAIAGYVATLVRRWVRARRRAGERP</sequence>
<organism evidence="2 3">
    <name type="scientific">Prauserella oleivorans</name>
    <dbReference type="NCBI Taxonomy" id="1478153"/>
    <lineage>
        <taxon>Bacteria</taxon>
        <taxon>Bacillati</taxon>
        <taxon>Actinomycetota</taxon>
        <taxon>Actinomycetes</taxon>
        <taxon>Pseudonocardiales</taxon>
        <taxon>Pseudonocardiaceae</taxon>
        <taxon>Prauserella</taxon>
    </lineage>
</organism>
<keyword evidence="1" id="KW-0812">Transmembrane</keyword>
<evidence type="ECO:0000313" key="3">
    <source>
        <dbReference type="Proteomes" id="UP001597478"/>
    </source>
</evidence>
<keyword evidence="1" id="KW-0472">Membrane</keyword>
<keyword evidence="3" id="KW-1185">Reference proteome</keyword>
<name>A0ABW5WA74_9PSEU</name>
<evidence type="ECO:0008006" key="4">
    <source>
        <dbReference type="Google" id="ProtNLM"/>
    </source>
</evidence>
<evidence type="ECO:0000313" key="2">
    <source>
        <dbReference type="EMBL" id="MFD2800702.1"/>
    </source>
</evidence>
<protein>
    <recommendedName>
        <fullName evidence="4">Heme exporter protein D</fullName>
    </recommendedName>
</protein>